<dbReference type="InterPro" id="IPR016024">
    <property type="entry name" value="ARM-type_fold"/>
</dbReference>
<dbReference type="FunFam" id="1.25.40.770:FF:000001">
    <property type="entry name" value="Transcription initiation factor TFIID subunit 6"/>
    <property type="match status" value="1"/>
</dbReference>
<protein>
    <submittedName>
        <fullName evidence="8">TAF6_C domain-containing protein</fullName>
    </submittedName>
</protein>
<keyword evidence="7" id="KW-1185">Reference proteome</keyword>
<evidence type="ECO:0000256" key="1">
    <source>
        <dbReference type="ARBA" id="ARBA00004123"/>
    </source>
</evidence>
<dbReference type="CDD" id="cd08050">
    <property type="entry name" value="TAF6C"/>
    <property type="match status" value="1"/>
</dbReference>
<dbReference type="InterPro" id="IPR011442">
    <property type="entry name" value="TAF6_C"/>
</dbReference>
<dbReference type="AlphaFoldDB" id="A0A7E4VN68"/>
<reference evidence="7" key="1">
    <citation type="journal article" date="2013" name="Genetics">
        <title>The draft genome and transcriptome of Panagrellus redivivus are shaped by the harsh demands of a free-living lifestyle.</title>
        <authorList>
            <person name="Srinivasan J."/>
            <person name="Dillman A.R."/>
            <person name="Macchietto M.G."/>
            <person name="Heikkinen L."/>
            <person name="Lakso M."/>
            <person name="Fracchia K.M."/>
            <person name="Antoshechkin I."/>
            <person name="Mortazavi A."/>
            <person name="Wong G."/>
            <person name="Sternberg P.W."/>
        </authorList>
    </citation>
    <scope>NUCLEOTIDE SEQUENCE [LARGE SCALE GENOMIC DNA]</scope>
    <source>
        <strain evidence="7">MT8872</strain>
    </source>
</reference>
<accession>A0A7E4VN68</accession>
<sequence length="437" mass="49131">MHLEEESGKGFIDADFVKTLFDINSKKSISEAINDTALSQLNSILFEVLMKAKDNRTACSRVQISPEDLRIGMRDSGVNIPLSCEVYKVGRANRFTPAFANVKKTAAATMGEIQDAMREMKKPVADVTMLAHWLVIDGVVPNVPENPAVDVAEESFEAAPVVQNHLKRSPSSLLVREAARKLPKTEQVQYKTTTTHALSMEQQVFFKEIMETVIGPDDAKRTEAIHCIRSDTGLQPLLPRFSRAIVDGVRVNLIQENVAFLIYLMRVAEALVLNTHVKIEKVLHDFFPTIISCMVTHVSGDATWALREFCAKLLQRILIRVKDASVKERLVSILVKALYRRDAHPAMIYAIVYTLNLFGADVLENALFPHLEIIAKQISPFLAESKQQNEAGDRSTSNPAKRVHDFTARCIRSYLSSERGREKSNEFRHVFHLFGCR</sequence>
<dbReference type="InterPro" id="IPR046344">
    <property type="entry name" value="TAF6_C_sf"/>
</dbReference>
<organism evidence="7 8">
    <name type="scientific">Panagrellus redivivus</name>
    <name type="common">Microworm</name>
    <dbReference type="NCBI Taxonomy" id="6233"/>
    <lineage>
        <taxon>Eukaryota</taxon>
        <taxon>Metazoa</taxon>
        <taxon>Ecdysozoa</taxon>
        <taxon>Nematoda</taxon>
        <taxon>Chromadorea</taxon>
        <taxon>Rhabditida</taxon>
        <taxon>Tylenchina</taxon>
        <taxon>Panagrolaimomorpha</taxon>
        <taxon>Panagrolaimoidea</taxon>
        <taxon>Panagrolaimidae</taxon>
        <taxon>Panagrellus</taxon>
    </lineage>
</organism>
<dbReference type="Gene3D" id="1.25.40.770">
    <property type="entry name" value="TAF6, C-terminal HEAT repeat domain"/>
    <property type="match status" value="1"/>
</dbReference>
<dbReference type="InterPro" id="IPR037796">
    <property type="entry name" value="TAF6"/>
</dbReference>
<keyword evidence="5" id="KW-0539">Nucleus</keyword>
<name>A0A7E4VN68_PANRE</name>
<dbReference type="SUPFAM" id="SSF48371">
    <property type="entry name" value="ARM repeat"/>
    <property type="match status" value="1"/>
</dbReference>
<dbReference type="Proteomes" id="UP000492821">
    <property type="component" value="Unassembled WGS sequence"/>
</dbReference>
<evidence type="ECO:0000256" key="4">
    <source>
        <dbReference type="ARBA" id="ARBA00023163"/>
    </source>
</evidence>
<comment type="subcellular location">
    <subcellularLocation>
        <location evidence="1">Nucleus</location>
    </subcellularLocation>
</comment>
<dbReference type="WBParaSite" id="Pan_g22896.t1">
    <property type="protein sequence ID" value="Pan_g22896.t1"/>
    <property type="gene ID" value="Pan_g22896"/>
</dbReference>
<dbReference type="GO" id="GO:0003713">
    <property type="term" value="F:transcription coactivator activity"/>
    <property type="evidence" value="ECO:0007669"/>
    <property type="project" value="TreeGrafter"/>
</dbReference>
<dbReference type="GO" id="GO:0000124">
    <property type="term" value="C:SAGA complex"/>
    <property type="evidence" value="ECO:0007669"/>
    <property type="project" value="InterPro"/>
</dbReference>
<dbReference type="PANTHER" id="PTHR10221:SF9">
    <property type="entry name" value="TRANSCRIPTION INITIATION FACTOR TFIID SUBUNIT 6"/>
    <property type="match status" value="1"/>
</dbReference>
<dbReference type="GO" id="GO:0016251">
    <property type="term" value="F:RNA polymerase II general transcription initiation factor activity"/>
    <property type="evidence" value="ECO:0007669"/>
    <property type="project" value="InterPro"/>
</dbReference>
<evidence type="ECO:0000313" key="8">
    <source>
        <dbReference type="WBParaSite" id="Pan_g22896.t1"/>
    </source>
</evidence>
<reference evidence="8" key="2">
    <citation type="submission" date="2020-10" db="UniProtKB">
        <authorList>
            <consortium name="WormBaseParasite"/>
        </authorList>
    </citation>
    <scope>IDENTIFICATION</scope>
</reference>
<dbReference type="Pfam" id="PF07571">
    <property type="entry name" value="TAF6_C"/>
    <property type="match status" value="1"/>
</dbReference>
<keyword evidence="3" id="KW-0805">Transcription regulation</keyword>
<evidence type="ECO:0000256" key="5">
    <source>
        <dbReference type="ARBA" id="ARBA00023242"/>
    </source>
</evidence>
<evidence type="ECO:0000256" key="3">
    <source>
        <dbReference type="ARBA" id="ARBA00023015"/>
    </source>
</evidence>
<evidence type="ECO:0000313" key="7">
    <source>
        <dbReference type="Proteomes" id="UP000492821"/>
    </source>
</evidence>
<proteinExistence type="inferred from homology"/>
<keyword evidence="4" id="KW-0804">Transcription</keyword>
<dbReference type="GO" id="GO:0051123">
    <property type="term" value="P:RNA polymerase II preinitiation complex assembly"/>
    <property type="evidence" value="ECO:0007669"/>
    <property type="project" value="TreeGrafter"/>
</dbReference>
<evidence type="ECO:0000259" key="6">
    <source>
        <dbReference type="Pfam" id="PF07571"/>
    </source>
</evidence>
<dbReference type="GO" id="GO:0046695">
    <property type="term" value="C:SLIK (SAGA-like) complex"/>
    <property type="evidence" value="ECO:0007669"/>
    <property type="project" value="InterPro"/>
</dbReference>
<dbReference type="GO" id="GO:0005669">
    <property type="term" value="C:transcription factor TFIID complex"/>
    <property type="evidence" value="ECO:0007669"/>
    <property type="project" value="InterPro"/>
</dbReference>
<comment type="similarity">
    <text evidence="2">Belongs to the TAF6 family.</text>
</comment>
<dbReference type="PANTHER" id="PTHR10221">
    <property type="entry name" value="TRANSCRIPTION INITIATION FACTOR TFIID SUBUNIT 6"/>
    <property type="match status" value="1"/>
</dbReference>
<feature type="domain" description="TAF6 C-terminal HEAT repeat" evidence="6">
    <location>
        <begin position="195"/>
        <end position="371"/>
    </location>
</feature>
<evidence type="ECO:0000256" key="2">
    <source>
        <dbReference type="ARBA" id="ARBA00007688"/>
    </source>
</evidence>